<dbReference type="Proteomes" id="UP001500067">
    <property type="component" value="Unassembled WGS sequence"/>
</dbReference>
<dbReference type="EMBL" id="BAABFA010000005">
    <property type="protein sequence ID" value="GAA4461827.1"/>
    <property type="molecule type" value="Genomic_DNA"/>
</dbReference>
<sequence length="79" mass="9122">METIDRDIIDLVIARLQYLPEDKDISIGAYGEFTKDDIIQHVRDADEIGKKMIEVEMNYLRLMKEGVFYAEPKSIGDLS</sequence>
<comment type="caution">
    <text evidence="1">The sequence shown here is derived from an EMBL/GenBank/DDBJ whole genome shotgun (WGS) entry which is preliminary data.</text>
</comment>
<accession>A0ABP8N5T1</accession>
<proteinExistence type="predicted"/>
<evidence type="ECO:0000313" key="2">
    <source>
        <dbReference type="Proteomes" id="UP001500067"/>
    </source>
</evidence>
<reference evidence="2" key="1">
    <citation type="journal article" date="2019" name="Int. J. Syst. Evol. Microbiol.">
        <title>The Global Catalogue of Microorganisms (GCM) 10K type strain sequencing project: providing services to taxonomists for standard genome sequencing and annotation.</title>
        <authorList>
            <consortium name="The Broad Institute Genomics Platform"/>
            <consortium name="The Broad Institute Genome Sequencing Center for Infectious Disease"/>
            <person name="Wu L."/>
            <person name="Ma J."/>
        </authorList>
    </citation>
    <scope>NUCLEOTIDE SEQUENCE [LARGE SCALE GENOMIC DNA]</scope>
    <source>
        <strain evidence="2">JCM 32105</strain>
    </source>
</reference>
<evidence type="ECO:0000313" key="1">
    <source>
        <dbReference type="EMBL" id="GAA4461827.1"/>
    </source>
</evidence>
<dbReference type="RefSeq" id="WP_345078684.1">
    <property type="nucleotide sequence ID" value="NZ_BAABFA010000005.1"/>
</dbReference>
<organism evidence="1 2">
    <name type="scientific">Nemorincola caseinilytica</name>
    <dbReference type="NCBI Taxonomy" id="2054315"/>
    <lineage>
        <taxon>Bacteria</taxon>
        <taxon>Pseudomonadati</taxon>
        <taxon>Bacteroidota</taxon>
        <taxon>Chitinophagia</taxon>
        <taxon>Chitinophagales</taxon>
        <taxon>Chitinophagaceae</taxon>
        <taxon>Nemorincola</taxon>
    </lineage>
</organism>
<keyword evidence="2" id="KW-1185">Reference proteome</keyword>
<gene>
    <name evidence="1" type="ORF">GCM10023093_07280</name>
</gene>
<name>A0ABP8N5T1_9BACT</name>
<protein>
    <submittedName>
        <fullName evidence="1">Uncharacterized protein</fullName>
    </submittedName>
</protein>